<keyword evidence="3" id="KW-1003">Cell membrane</keyword>
<evidence type="ECO:0000256" key="3">
    <source>
        <dbReference type="ARBA" id="ARBA00022475"/>
    </source>
</evidence>
<keyword evidence="6" id="KW-0378">Hydrolase</keyword>
<evidence type="ECO:0000256" key="10">
    <source>
        <dbReference type="SAM" id="Phobius"/>
    </source>
</evidence>
<evidence type="ECO:0000313" key="12">
    <source>
        <dbReference type="Proteomes" id="UP001589867"/>
    </source>
</evidence>
<reference evidence="11 12" key="1">
    <citation type="submission" date="2024-09" db="EMBL/GenBank/DDBJ databases">
        <authorList>
            <person name="Sun Q."/>
            <person name="Mori K."/>
        </authorList>
    </citation>
    <scope>NUCLEOTIDE SEQUENCE [LARGE SCALE GENOMIC DNA]</scope>
    <source>
        <strain evidence="11 12">TBRC 3947</strain>
    </source>
</reference>
<gene>
    <name evidence="11" type="primary">eccB</name>
    <name evidence="11" type="ORF">ACFFIA_25120</name>
</gene>
<keyword evidence="9 10" id="KW-0472">Membrane</keyword>
<dbReference type="NCBIfam" id="TIGR03919">
    <property type="entry name" value="T7SS_EccB"/>
    <property type="match status" value="1"/>
</dbReference>
<proteinExistence type="inferred from homology"/>
<dbReference type="PANTHER" id="PTHR40765:SF2">
    <property type="entry name" value="ESX-2 SECRETION SYSTEM ATPASE ECCB2"/>
    <property type="match status" value="1"/>
</dbReference>
<comment type="subcellular location">
    <subcellularLocation>
        <location evidence="1">Cell membrane</location>
        <topology evidence="1">Single-pass membrane protein</topology>
    </subcellularLocation>
</comment>
<feature type="transmembrane region" description="Helical" evidence="10">
    <location>
        <begin position="205"/>
        <end position="227"/>
    </location>
</feature>
<evidence type="ECO:0000256" key="7">
    <source>
        <dbReference type="ARBA" id="ARBA00022840"/>
    </source>
</evidence>
<evidence type="ECO:0000256" key="8">
    <source>
        <dbReference type="ARBA" id="ARBA00022989"/>
    </source>
</evidence>
<comment type="similarity">
    <text evidence="2">Belongs to the EccB family.</text>
</comment>
<dbReference type="EMBL" id="JBHLUH010000052">
    <property type="protein sequence ID" value="MFC0530929.1"/>
    <property type="molecule type" value="Genomic_DNA"/>
</dbReference>
<sequence length="470" mass="48543">MESRRDQVHAYFYILGRLNAALMMGRPDPYEPPNRRPMIGLVIGILLAVVIAGGFGIYGIFRPGGDSSWKQPGVIIAVKESGARYLLLDGTLRPVLNYASARLVLGGGMDARIVRVSRHSLTGVPVGAPIGIVGAPDAVPAADRLYRGSWTVCAPPPSPAGVPAVTLLLGDLADPVPLRDDQGFLVRTADGNNYLVWQGRRYRTAAATAVALGYAATAPMLVTPAWLNPIPPGRDLIFPIVDGRGQPGPPVGGRPTRVGQVYEVRRPASEATEQFLVRSDGLVRLSPTAAALVLADPAIGEAYPDGAVGPVPVRPDELAAAPVAATTEFVEGYPPIPPQPISGGGGLPCVGFESVGPTLAVRLYRVLATAVAGALPIPRAATATSTADRIMIAPGMGALARNPYAPGTVGGAMFLISEYGVKYPLSPAGAEALGYGGAQPADVPGELLELLPTGPVLDPAAALASQVWGS</sequence>
<evidence type="ECO:0000256" key="4">
    <source>
        <dbReference type="ARBA" id="ARBA00022692"/>
    </source>
</evidence>
<dbReference type="Pfam" id="PF05108">
    <property type="entry name" value="T7SS_ESX1_EccB"/>
    <property type="match status" value="1"/>
</dbReference>
<dbReference type="Gene3D" id="2.40.50.910">
    <property type="entry name" value="Type VII secretion system EccB, repeat 3 domain"/>
    <property type="match status" value="1"/>
</dbReference>
<keyword evidence="4 10" id="KW-0812">Transmembrane</keyword>
<dbReference type="InterPro" id="IPR007795">
    <property type="entry name" value="T7SS_EccB"/>
</dbReference>
<evidence type="ECO:0000256" key="2">
    <source>
        <dbReference type="ARBA" id="ARBA00008149"/>
    </source>
</evidence>
<dbReference type="PANTHER" id="PTHR40765">
    <property type="entry name" value="ESX-2 SECRETION SYSTEM ATPASE ECCB2"/>
    <property type="match status" value="1"/>
</dbReference>
<evidence type="ECO:0000256" key="1">
    <source>
        <dbReference type="ARBA" id="ARBA00004162"/>
    </source>
</evidence>
<dbReference type="Gene3D" id="3.30.2390.20">
    <property type="entry name" value="Type VII secretion system EccB, repeat 1 domain"/>
    <property type="match status" value="1"/>
</dbReference>
<dbReference type="RefSeq" id="WP_377254438.1">
    <property type="nucleotide sequence ID" value="NZ_JBHLUH010000052.1"/>
</dbReference>
<evidence type="ECO:0000313" key="11">
    <source>
        <dbReference type="EMBL" id="MFC0530929.1"/>
    </source>
</evidence>
<organism evidence="11 12">
    <name type="scientific">Phytohabitans kaempferiae</name>
    <dbReference type="NCBI Taxonomy" id="1620943"/>
    <lineage>
        <taxon>Bacteria</taxon>
        <taxon>Bacillati</taxon>
        <taxon>Actinomycetota</taxon>
        <taxon>Actinomycetes</taxon>
        <taxon>Micromonosporales</taxon>
        <taxon>Micromonosporaceae</taxon>
    </lineage>
</organism>
<keyword evidence="5" id="KW-0547">Nucleotide-binding</keyword>
<dbReference type="InterPro" id="IPR042485">
    <property type="entry name" value="T7SS_EccB_R3"/>
</dbReference>
<dbReference type="InterPro" id="IPR044857">
    <property type="entry name" value="T7SS_EccB_R1"/>
</dbReference>
<keyword evidence="8 10" id="KW-1133">Transmembrane helix</keyword>
<evidence type="ECO:0000256" key="9">
    <source>
        <dbReference type="ARBA" id="ARBA00023136"/>
    </source>
</evidence>
<evidence type="ECO:0000256" key="5">
    <source>
        <dbReference type="ARBA" id="ARBA00022741"/>
    </source>
</evidence>
<accession>A0ABV6M8Q5</accession>
<protein>
    <submittedName>
        <fullName evidence="11">Type VII secretion protein EccB</fullName>
    </submittedName>
</protein>
<dbReference type="Proteomes" id="UP001589867">
    <property type="component" value="Unassembled WGS sequence"/>
</dbReference>
<feature type="transmembrane region" description="Helical" evidence="10">
    <location>
        <begin position="38"/>
        <end position="61"/>
    </location>
</feature>
<name>A0ABV6M8Q5_9ACTN</name>
<evidence type="ECO:0000256" key="6">
    <source>
        <dbReference type="ARBA" id="ARBA00022801"/>
    </source>
</evidence>
<keyword evidence="12" id="KW-1185">Reference proteome</keyword>
<comment type="caution">
    <text evidence="11">The sequence shown here is derived from an EMBL/GenBank/DDBJ whole genome shotgun (WGS) entry which is preliminary data.</text>
</comment>
<keyword evidence="7" id="KW-0067">ATP-binding</keyword>